<dbReference type="Proteomes" id="UP000030701">
    <property type="component" value="Unassembled WGS sequence"/>
</dbReference>
<accession>X0KIQ3</accession>
<proteinExistence type="predicted"/>
<dbReference type="HOGENOM" id="CLU_2849779_0_0_1"/>
<name>X0KIQ3_FUSOX</name>
<sequence>MIYQCLMNSTILDISTTNSDLFSQTLDLSCLVNLAYHFTYYVYQQRPYLEAPEQCHQQSWIQDRL</sequence>
<reference evidence="1" key="1">
    <citation type="submission" date="2011-11" db="EMBL/GenBank/DDBJ databases">
        <title>The Genome Sequence of Fusarium oxysporum Cotton.</title>
        <authorList>
            <consortium name="The Broad Institute Genome Sequencing Platform"/>
            <person name="Ma L.-J."/>
            <person name="Gale L.R."/>
            <person name="Schwartz D.C."/>
            <person name="Zhou S."/>
            <person name="Corby-Kistler H."/>
            <person name="Young S.K."/>
            <person name="Zeng Q."/>
            <person name="Gargeya S."/>
            <person name="Fitzgerald M."/>
            <person name="Haas B."/>
            <person name="Abouelleil A."/>
            <person name="Alvarado L."/>
            <person name="Arachchi H.M."/>
            <person name="Berlin A."/>
            <person name="Brown A."/>
            <person name="Chapman S.B."/>
            <person name="Chen Z."/>
            <person name="Dunbar C."/>
            <person name="Freedman E."/>
            <person name="Gearin G."/>
            <person name="Goldberg J."/>
            <person name="Griggs A."/>
            <person name="Gujja S."/>
            <person name="Heiman D."/>
            <person name="Howarth C."/>
            <person name="Larson L."/>
            <person name="Lui A."/>
            <person name="MacDonald P.J.P."/>
            <person name="Montmayeur A."/>
            <person name="Murphy C."/>
            <person name="Neiman D."/>
            <person name="Pearson M."/>
            <person name="Priest M."/>
            <person name="Roberts A."/>
            <person name="Saif S."/>
            <person name="Shea T."/>
            <person name="Shenoy N."/>
            <person name="Sisk P."/>
            <person name="Stolte C."/>
            <person name="Sykes S."/>
            <person name="Wortman J."/>
            <person name="Nusbaum C."/>
            <person name="Birren B."/>
        </authorList>
    </citation>
    <scope>NUCLEOTIDE SEQUENCE [LARGE SCALE GENOMIC DNA]</scope>
    <source>
        <strain evidence="1">25433</strain>
    </source>
</reference>
<protein>
    <submittedName>
        <fullName evidence="1">Uncharacterized protein</fullName>
    </submittedName>
</protein>
<organism evidence="1">
    <name type="scientific">Fusarium oxysporum f. sp. vasinfectum 25433</name>
    <dbReference type="NCBI Taxonomy" id="1089449"/>
    <lineage>
        <taxon>Eukaryota</taxon>
        <taxon>Fungi</taxon>
        <taxon>Dikarya</taxon>
        <taxon>Ascomycota</taxon>
        <taxon>Pezizomycotina</taxon>
        <taxon>Sordariomycetes</taxon>
        <taxon>Hypocreomycetidae</taxon>
        <taxon>Hypocreales</taxon>
        <taxon>Nectriaceae</taxon>
        <taxon>Fusarium</taxon>
        <taxon>Fusarium oxysporum species complex</taxon>
    </lineage>
</organism>
<evidence type="ECO:0000313" key="1">
    <source>
        <dbReference type="EMBL" id="EXM13509.1"/>
    </source>
</evidence>
<dbReference type="AlphaFoldDB" id="X0KIQ3"/>
<gene>
    <name evidence="1" type="ORF">FOTG_18042</name>
</gene>
<dbReference type="EMBL" id="JH658141">
    <property type="protein sequence ID" value="EXM13509.1"/>
    <property type="molecule type" value="Genomic_DNA"/>
</dbReference>
<reference evidence="1" key="2">
    <citation type="submission" date="2012-05" db="EMBL/GenBank/DDBJ databases">
        <title>The Genome Annotation of Fusarium oxysporum Cotton.</title>
        <authorList>
            <consortium name="The Broad Institute Genomics Platform"/>
            <person name="Ma L.-J."/>
            <person name="Corby-Kistler H."/>
            <person name="Broz K."/>
            <person name="Gale L.R."/>
            <person name="Jonkers W."/>
            <person name="O'Donnell K."/>
            <person name="Ploetz R."/>
            <person name="Steinberg C."/>
            <person name="Schwartz D.C."/>
            <person name="VanEtten H."/>
            <person name="Zhou S."/>
            <person name="Young S.K."/>
            <person name="Zeng Q."/>
            <person name="Gargeya S."/>
            <person name="Fitzgerald M."/>
            <person name="Abouelleil A."/>
            <person name="Alvarado L."/>
            <person name="Chapman S.B."/>
            <person name="Gainer-Dewar J."/>
            <person name="Goldberg J."/>
            <person name="Griggs A."/>
            <person name="Gujja S."/>
            <person name="Hansen M."/>
            <person name="Howarth C."/>
            <person name="Imamovic A."/>
            <person name="Ireland A."/>
            <person name="Larimer J."/>
            <person name="McCowan C."/>
            <person name="Murphy C."/>
            <person name="Pearson M."/>
            <person name="Poon T.W."/>
            <person name="Priest M."/>
            <person name="Roberts A."/>
            <person name="Saif S."/>
            <person name="Shea T."/>
            <person name="Sykes S."/>
            <person name="Wortman J."/>
            <person name="Nusbaum C."/>
            <person name="Birren B."/>
        </authorList>
    </citation>
    <scope>NUCLEOTIDE SEQUENCE</scope>
    <source>
        <strain evidence="1">25433</strain>
    </source>
</reference>